<evidence type="ECO:0000256" key="1">
    <source>
        <dbReference type="SAM" id="MobiDB-lite"/>
    </source>
</evidence>
<evidence type="ECO:0000259" key="2">
    <source>
        <dbReference type="Pfam" id="PF01345"/>
    </source>
</evidence>
<dbReference type="InterPro" id="IPR013783">
    <property type="entry name" value="Ig-like_fold"/>
</dbReference>
<dbReference type="Pfam" id="PF13585">
    <property type="entry name" value="CHU_C"/>
    <property type="match status" value="1"/>
</dbReference>
<feature type="domain" description="DUF7507" evidence="3">
    <location>
        <begin position="116"/>
        <end position="212"/>
    </location>
</feature>
<dbReference type="Gene3D" id="2.60.40.10">
    <property type="entry name" value="Immunoglobulins"/>
    <property type="match status" value="2"/>
</dbReference>
<sequence>MTVDVEQNGSLSLSKTADKTSVAAAGEEIVYTLTVTNNGNVTIEDVIIVDDKVNVNENVGDLAPGESATVTVTYIVSQADMDAGSIVNVATVSGTDPKGEDTDTEDGVTVDTEKAARLTVTKTVDSPTFTEIGQVLTYTITVKNTGSVSLSNISVVDPLTGFEASIESLAPGEEEVFTTTYTIALKDLENGSVVNTVLATGTDPDGEEVTDEDSVTSEGSSRRIIANDDEFGEFPINFSGVLGNILENDLLEGERPDPNDVDFEFTELDGIVGLNINENGELSLLIPGINEPREYRLKYTLRETVNPTNFDEAFVIFRLLDNEVDLSVEKTSNNIEVFEGDEFDYVITVRNNGGTDAENVVVTDELPNGVSYVSTNFVSTDPGVELSTEVQGNRVIWSIPVLPADAVVTITLRVRADALNGEVPLTITNRVTIVSDGEETNPVDNVDTDVNRVNPFFIPNVITPDGDGKNDTFEIKGLNKFVSNEIVIFNRYGDHVFERKNYENDWNAPGQVAGTYFYVLVGVDAQGRTHEFKGWIQVIK</sequence>
<dbReference type="AlphaFoldDB" id="K1KTM9"/>
<name>K1KTM9_CECL9</name>
<dbReference type="PATRIC" id="fig|1225176.3.peg.4106"/>
<dbReference type="InterPro" id="IPR026341">
    <property type="entry name" value="T9SS_type_B"/>
</dbReference>
<dbReference type="OrthoDB" id="904955at2"/>
<dbReference type="InterPro" id="IPR051172">
    <property type="entry name" value="Chlamydia_OmcB"/>
</dbReference>
<evidence type="ECO:0000259" key="3">
    <source>
        <dbReference type="Pfam" id="PF24346"/>
    </source>
</evidence>
<dbReference type="InterPro" id="IPR001434">
    <property type="entry name" value="OmcB-like_DUF11"/>
</dbReference>
<feature type="domain" description="DUF7507" evidence="3">
    <location>
        <begin position="10"/>
        <end position="102"/>
    </location>
</feature>
<feature type="domain" description="DUF11" evidence="2">
    <location>
        <begin position="325"/>
        <end position="448"/>
    </location>
</feature>
<dbReference type="NCBIfam" id="TIGR01451">
    <property type="entry name" value="B_ant_repeat"/>
    <property type="match status" value="3"/>
</dbReference>
<protein>
    <submittedName>
        <fullName evidence="4">Uncharacterized protein</fullName>
    </submittedName>
</protein>
<accession>K1KTM9</accession>
<dbReference type="Proteomes" id="UP000004478">
    <property type="component" value="Unassembled WGS sequence"/>
</dbReference>
<dbReference type="PANTHER" id="PTHR34819">
    <property type="entry name" value="LARGE CYSTEINE-RICH PERIPLASMIC PROTEIN OMCB"/>
    <property type="match status" value="1"/>
</dbReference>
<comment type="caution">
    <text evidence="4">The sequence shown here is derived from an EMBL/GenBank/DDBJ whole genome shotgun (WGS) entry which is preliminary data.</text>
</comment>
<dbReference type="EMBL" id="AMGM01000115">
    <property type="protein sequence ID" value="EKB47550.1"/>
    <property type="molecule type" value="Genomic_DNA"/>
</dbReference>
<dbReference type="PANTHER" id="PTHR34819:SF3">
    <property type="entry name" value="CELL SURFACE PROTEIN"/>
    <property type="match status" value="1"/>
</dbReference>
<dbReference type="NCBIfam" id="TIGR04131">
    <property type="entry name" value="Bac_Flav_CTERM"/>
    <property type="match status" value="1"/>
</dbReference>
<gene>
    <name evidence="4" type="ORF">B879_03850</name>
</gene>
<feature type="compositionally biased region" description="Acidic residues" evidence="1">
    <location>
        <begin position="204"/>
        <end position="215"/>
    </location>
</feature>
<feature type="region of interest" description="Disordered" evidence="1">
    <location>
        <begin position="200"/>
        <end position="219"/>
    </location>
</feature>
<dbReference type="Pfam" id="PF01345">
    <property type="entry name" value="DUF11"/>
    <property type="match status" value="1"/>
</dbReference>
<evidence type="ECO:0000313" key="5">
    <source>
        <dbReference type="Proteomes" id="UP000004478"/>
    </source>
</evidence>
<dbReference type="InterPro" id="IPR047589">
    <property type="entry name" value="DUF11_rpt"/>
</dbReference>
<proteinExistence type="predicted"/>
<dbReference type="Pfam" id="PF24346">
    <property type="entry name" value="DUF7507"/>
    <property type="match status" value="2"/>
</dbReference>
<reference evidence="4 5" key="1">
    <citation type="journal article" date="2012" name="J. Bacteriol.">
        <title>Draft Genome Sequence of Cecembia lonarensis Strain LW9T, Isolated from Lonar Lake, a Haloalkaline Lake in India.</title>
        <authorList>
            <person name="Shivaji S."/>
            <person name="Ara S."/>
            <person name="Singh A."/>
            <person name="Pinnaka A.K."/>
        </authorList>
    </citation>
    <scope>NUCLEOTIDE SEQUENCE [LARGE SCALE GENOMIC DNA]</scope>
    <source>
        <strain evidence="4 5">LW9</strain>
    </source>
</reference>
<dbReference type="InterPro" id="IPR055354">
    <property type="entry name" value="DUF7507"/>
</dbReference>
<evidence type="ECO:0000313" key="4">
    <source>
        <dbReference type="EMBL" id="EKB47550.1"/>
    </source>
</evidence>
<organism evidence="4 5">
    <name type="scientific">Cecembia lonarensis (strain CCUG 58316 / KCTC 22772 / LW9)</name>
    <dbReference type="NCBI Taxonomy" id="1225176"/>
    <lineage>
        <taxon>Bacteria</taxon>
        <taxon>Pseudomonadati</taxon>
        <taxon>Bacteroidota</taxon>
        <taxon>Cytophagia</taxon>
        <taxon>Cytophagales</taxon>
        <taxon>Cyclobacteriaceae</taxon>
        <taxon>Cecembia</taxon>
    </lineage>
</organism>
<keyword evidence="5" id="KW-1185">Reference proteome</keyword>
<dbReference type="Gene3D" id="2.60.40.1170">
    <property type="entry name" value="Mu homology domain, subdomain B"/>
    <property type="match status" value="1"/>
</dbReference>